<reference evidence="2 3" key="1">
    <citation type="submission" date="2018-05" db="EMBL/GenBank/DDBJ databases">
        <title>Draft Genome Sequences for a Diverse set of 7 Haemophilus Species.</title>
        <authorList>
            <person name="Nichols M."/>
            <person name="Topaz N."/>
            <person name="Wang X."/>
            <person name="Wang X."/>
            <person name="Boxrud D."/>
        </authorList>
    </citation>
    <scope>NUCLEOTIDE SEQUENCE [LARGE SCALE GENOMIC DNA]</scope>
    <source>
        <strain evidence="2 3">C2014016342</strain>
    </source>
</reference>
<evidence type="ECO:0000259" key="1">
    <source>
        <dbReference type="Pfam" id="PF00535"/>
    </source>
</evidence>
<dbReference type="PANTHER" id="PTHR43685:SF13">
    <property type="entry name" value="O ANTIGEN BIOSYNTHESIS RHAMNOSYLTRANSFERASE RFBN"/>
    <property type="match status" value="1"/>
</dbReference>
<comment type="caution">
    <text evidence="2">The sequence shown here is derived from an EMBL/GenBank/DDBJ whole genome shotgun (WGS) entry which is preliminary data.</text>
</comment>
<keyword evidence="3" id="KW-1185">Reference proteome</keyword>
<sequence length="264" mass="29113">MIDVIIPCYNAEKTLVRAVQSALNQAELGKIWLVDDSSTDGTFELMLSLQTQFPAKICIEQMPKNGGVAKARNWGALQSEAALIAFLDADDAYEPQALQVSQAVFEFCPDVSLVRLDLKAVGIAEKYAKHPQFEYAWQHMRMTCGGNVVFRRAFFFACGGFPQNQLFRELGGEDGALGIATTKIANIATCFQDAGVLHYCREGMHAERLLDAILFGIQPEGVTPEKMVEAEGVTNHICQQIEQLKLGLNSPKIGINPLKMQWDA</sequence>
<dbReference type="Gene3D" id="3.90.550.10">
    <property type="entry name" value="Spore Coat Polysaccharide Biosynthesis Protein SpsA, Chain A"/>
    <property type="match status" value="1"/>
</dbReference>
<proteinExistence type="predicted"/>
<dbReference type="Proteomes" id="UP000253945">
    <property type="component" value="Unassembled WGS sequence"/>
</dbReference>
<protein>
    <submittedName>
        <fullName evidence="2">Glycosyltransferase family 2 protein</fullName>
    </submittedName>
</protein>
<dbReference type="InterPro" id="IPR001173">
    <property type="entry name" value="Glyco_trans_2-like"/>
</dbReference>
<dbReference type="AlphaFoldDB" id="A0A369ZSE0"/>
<dbReference type="SUPFAM" id="SSF53448">
    <property type="entry name" value="Nucleotide-diphospho-sugar transferases"/>
    <property type="match status" value="1"/>
</dbReference>
<feature type="domain" description="Glycosyltransferase 2-like" evidence="1">
    <location>
        <begin position="4"/>
        <end position="131"/>
    </location>
</feature>
<dbReference type="EMBL" id="QEQF01000004">
    <property type="protein sequence ID" value="RDF10386.1"/>
    <property type="molecule type" value="Genomic_DNA"/>
</dbReference>
<dbReference type="PANTHER" id="PTHR43685">
    <property type="entry name" value="GLYCOSYLTRANSFERASE"/>
    <property type="match status" value="1"/>
</dbReference>
<evidence type="ECO:0000313" key="2">
    <source>
        <dbReference type="EMBL" id="RDF10386.1"/>
    </source>
</evidence>
<accession>A0A369ZSE0</accession>
<dbReference type="GO" id="GO:0044010">
    <property type="term" value="P:single-species biofilm formation"/>
    <property type="evidence" value="ECO:0007669"/>
    <property type="project" value="TreeGrafter"/>
</dbReference>
<evidence type="ECO:0000313" key="3">
    <source>
        <dbReference type="Proteomes" id="UP000253945"/>
    </source>
</evidence>
<gene>
    <name evidence="2" type="ORF">DPV92_05115</name>
</gene>
<dbReference type="STRING" id="736.B0184_01825"/>
<keyword evidence="2" id="KW-0808">Transferase</keyword>
<dbReference type="RefSeq" id="WP_111353961.1">
    <property type="nucleotide sequence ID" value="NZ_QEQF01000004.1"/>
</dbReference>
<dbReference type="Pfam" id="PF00535">
    <property type="entry name" value="Glycos_transf_2"/>
    <property type="match status" value="1"/>
</dbReference>
<dbReference type="InterPro" id="IPR050834">
    <property type="entry name" value="Glycosyltransf_2"/>
</dbReference>
<name>A0A369ZSE0_9PAST</name>
<dbReference type="InterPro" id="IPR029044">
    <property type="entry name" value="Nucleotide-diphossugar_trans"/>
</dbReference>
<organism evidence="2 3">
    <name type="scientific">Haemophilus paraphrohaemolyticus</name>
    <dbReference type="NCBI Taxonomy" id="736"/>
    <lineage>
        <taxon>Bacteria</taxon>
        <taxon>Pseudomonadati</taxon>
        <taxon>Pseudomonadota</taxon>
        <taxon>Gammaproteobacteria</taxon>
        <taxon>Pasteurellales</taxon>
        <taxon>Pasteurellaceae</taxon>
        <taxon>Haemophilus</taxon>
    </lineage>
</organism>
<dbReference type="CDD" id="cd00761">
    <property type="entry name" value="Glyco_tranf_GTA_type"/>
    <property type="match status" value="1"/>
</dbReference>
<dbReference type="GO" id="GO:0016740">
    <property type="term" value="F:transferase activity"/>
    <property type="evidence" value="ECO:0007669"/>
    <property type="project" value="UniProtKB-KW"/>
</dbReference>